<keyword evidence="5" id="KW-0256">Endoplasmic reticulum</keyword>
<feature type="transmembrane region" description="Helical" evidence="10">
    <location>
        <begin position="7"/>
        <end position="30"/>
    </location>
</feature>
<comment type="subcellular location">
    <subcellularLocation>
        <location evidence="1">Endoplasmic reticulum membrane</location>
        <topology evidence="1">Multi-pass membrane protein</topology>
    </subcellularLocation>
</comment>
<comment type="similarity">
    <text evidence="3">Belongs to the DPM3 family.</text>
</comment>
<dbReference type="InterPro" id="IPR036967">
    <property type="entry name" value="Ribosomal_uS11_sf"/>
</dbReference>
<evidence type="ECO:0000256" key="1">
    <source>
        <dbReference type="ARBA" id="ARBA00004477"/>
    </source>
</evidence>
<keyword evidence="9" id="KW-0687">Ribonucleoprotein</keyword>
<accession>A0A2N1JDQ2</accession>
<proteinExistence type="inferred from homology"/>
<dbReference type="AlphaFoldDB" id="A0A2N1JDQ2"/>
<dbReference type="HAMAP" id="MF_01310">
    <property type="entry name" value="Ribosomal_uS11"/>
    <property type="match status" value="1"/>
</dbReference>
<evidence type="ECO:0000256" key="3">
    <source>
        <dbReference type="ARBA" id="ARBA00010430"/>
    </source>
</evidence>
<evidence type="ECO:0000256" key="8">
    <source>
        <dbReference type="ARBA" id="ARBA00023136"/>
    </source>
</evidence>
<evidence type="ECO:0000256" key="9">
    <source>
        <dbReference type="ARBA" id="ARBA00023274"/>
    </source>
</evidence>
<keyword evidence="12" id="KW-1185">Reference proteome</keyword>
<dbReference type="Pfam" id="PF08285">
    <property type="entry name" value="DPM3"/>
    <property type="match status" value="1"/>
</dbReference>
<gene>
    <name evidence="11" type="ORF">MVES_001318</name>
</gene>
<keyword evidence="4 10" id="KW-0812">Transmembrane</keyword>
<evidence type="ECO:0000256" key="4">
    <source>
        <dbReference type="ARBA" id="ARBA00022692"/>
    </source>
</evidence>
<evidence type="ECO:0000313" key="12">
    <source>
        <dbReference type="Proteomes" id="UP000232875"/>
    </source>
</evidence>
<evidence type="ECO:0000256" key="6">
    <source>
        <dbReference type="ARBA" id="ARBA00022980"/>
    </source>
</evidence>
<keyword evidence="8 10" id="KW-0472">Membrane</keyword>
<dbReference type="GO" id="GO:0006412">
    <property type="term" value="P:translation"/>
    <property type="evidence" value="ECO:0007669"/>
    <property type="project" value="InterPro"/>
</dbReference>
<dbReference type="InterPro" id="IPR001971">
    <property type="entry name" value="Ribosomal_uS11"/>
</dbReference>
<reference evidence="11 12" key="1">
    <citation type="submission" date="2017-10" db="EMBL/GenBank/DDBJ databases">
        <title>A novel species of cold-tolerant Malassezia isolated from bats.</title>
        <authorList>
            <person name="Lorch J.M."/>
            <person name="Palmer J.M."/>
            <person name="Vanderwolf K.J."/>
            <person name="Schmidt K.Z."/>
            <person name="Verant M.L."/>
            <person name="Weller T.J."/>
            <person name="Blehert D.S."/>
        </authorList>
    </citation>
    <scope>NUCLEOTIDE SEQUENCE [LARGE SCALE GENOMIC DNA]</scope>
    <source>
        <strain evidence="11 12">NWHC:44797-103</strain>
    </source>
</reference>
<dbReference type="Pfam" id="PF00411">
    <property type="entry name" value="Ribosomal_S11"/>
    <property type="match status" value="1"/>
</dbReference>
<dbReference type="STRING" id="2020962.A0A2N1JDQ2"/>
<organism evidence="11 12">
    <name type="scientific">Malassezia vespertilionis</name>
    <dbReference type="NCBI Taxonomy" id="2020962"/>
    <lineage>
        <taxon>Eukaryota</taxon>
        <taxon>Fungi</taxon>
        <taxon>Dikarya</taxon>
        <taxon>Basidiomycota</taxon>
        <taxon>Ustilaginomycotina</taxon>
        <taxon>Malasseziomycetes</taxon>
        <taxon>Malasseziales</taxon>
        <taxon>Malasseziaceae</taxon>
        <taxon>Malassezia</taxon>
    </lineage>
</organism>
<dbReference type="EMBL" id="KZ454988">
    <property type="protein sequence ID" value="PKI84681.1"/>
    <property type="molecule type" value="Genomic_DNA"/>
</dbReference>
<protein>
    <submittedName>
        <fullName evidence="11">Uncharacterized protein</fullName>
    </submittedName>
</protein>
<dbReference type="Proteomes" id="UP000232875">
    <property type="component" value="Unassembled WGS sequence"/>
</dbReference>
<comment type="similarity">
    <text evidence="2">Belongs to the universal ribosomal protein uS11 family.</text>
</comment>
<evidence type="ECO:0000256" key="5">
    <source>
        <dbReference type="ARBA" id="ARBA00022824"/>
    </source>
</evidence>
<dbReference type="PANTHER" id="PTHR11759">
    <property type="entry name" value="40S RIBOSOMAL PROTEIN S14/30S RIBOSOMAL PROTEIN S11"/>
    <property type="match status" value="1"/>
</dbReference>
<sequence>MTRASRFATVAAVAAAVYLLLYLNLPWWVLVSTGAYLLLQVGWGLYTFNDVPAAQDELLMAAGANAQTASAASKQVQDTTASKERVSLDAAMEFSMPEFTAAAQEPVENVPTTPRGLAKPHRLHVQATRNNTMVTFTMPTGEPLANASGGTVGFKKAGRSGYEAGYRAALRIFEKIGANQTRWRVNSIEVLWNGFGQGREAVFRAMMASEGEKVRGLVKVMTDKTPIKIGGVRPKKRRML</sequence>
<evidence type="ECO:0000256" key="7">
    <source>
        <dbReference type="ARBA" id="ARBA00022989"/>
    </source>
</evidence>
<keyword evidence="7 10" id="KW-1133">Transmembrane helix</keyword>
<dbReference type="GO" id="GO:1990904">
    <property type="term" value="C:ribonucleoprotein complex"/>
    <property type="evidence" value="ECO:0007669"/>
    <property type="project" value="UniProtKB-KW"/>
</dbReference>
<evidence type="ECO:0000256" key="10">
    <source>
        <dbReference type="SAM" id="Phobius"/>
    </source>
</evidence>
<dbReference type="OrthoDB" id="1654884at2759"/>
<dbReference type="GO" id="GO:0005789">
    <property type="term" value="C:endoplasmic reticulum membrane"/>
    <property type="evidence" value="ECO:0007669"/>
    <property type="project" value="UniProtKB-SubCell"/>
</dbReference>
<evidence type="ECO:0000313" key="11">
    <source>
        <dbReference type="EMBL" id="PKI84681.1"/>
    </source>
</evidence>
<dbReference type="GO" id="GO:0005840">
    <property type="term" value="C:ribosome"/>
    <property type="evidence" value="ECO:0007669"/>
    <property type="project" value="UniProtKB-KW"/>
</dbReference>
<evidence type="ECO:0000256" key="2">
    <source>
        <dbReference type="ARBA" id="ARBA00006194"/>
    </source>
</evidence>
<keyword evidence="6" id="KW-0689">Ribosomal protein</keyword>
<dbReference type="SUPFAM" id="SSF53137">
    <property type="entry name" value="Translational machinery components"/>
    <property type="match status" value="1"/>
</dbReference>
<dbReference type="Gene3D" id="3.30.420.80">
    <property type="entry name" value="Ribosomal protein S11"/>
    <property type="match status" value="1"/>
</dbReference>
<dbReference type="GO" id="GO:0003735">
    <property type="term" value="F:structural constituent of ribosome"/>
    <property type="evidence" value="ECO:0007669"/>
    <property type="project" value="InterPro"/>
</dbReference>
<dbReference type="InterPro" id="IPR013174">
    <property type="entry name" value="DPM3"/>
</dbReference>
<name>A0A2N1JDQ2_9BASI</name>